<feature type="compositionally biased region" description="Low complexity" evidence="5">
    <location>
        <begin position="784"/>
        <end position="803"/>
    </location>
</feature>
<feature type="region of interest" description="Disordered" evidence="5">
    <location>
        <begin position="762"/>
        <end position="806"/>
    </location>
</feature>
<proteinExistence type="predicted"/>
<evidence type="ECO:0000313" key="7">
    <source>
        <dbReference type="EMBL" id="MBO8191103.1"/>
    </source>
</evidence>
<dbReference type="InterPro" id="IPR050858">
    <property type="entry name" value="Mal-CoA-ACP_Trans/PKS_FabD"/>
</dbReference>
<dbReference type="InterPro" id="IPR001227">
    <property type="entry name" value="Ac_transferase_dom_sf"/>
</dbReference>
<dbReference type="Gene3D" id="3.40.366.10">
    <property type="entry name" value="Malonyl-Coenzyme A Acyl Carrier Protein, domain 2"/>
    <property type="match status" value="2"/>
</dbReference>
<dbReference type="InterPro" id="IPR013785">
    <property type="entry name" value="Aldolase_TIM"/>
</dbReference>
<comment type="catalytic activity">
    <reaction evidence="4">
        <text>holo-[ACP] + malonyl-CoA = malonyl-[ACP] + CoA</text>
        <dbReference type="Rhea" id="RHEA:41792"/>
        <dbReference type="Rhea" id="RHEA-COMP:9623"/>
        <dbReference type="Rhea" id="RHEA-COMP:9685"/>
        <dbReference type="ChEBI" id="CHEBI:57287"/>
        <dbReference type="ChEBI" id="CHEBI:57384"/>
        <dbReference type="ChEBI" id="CHEBI:64479"/>
        <dbReference type="ChEBI" id="CHEBI:78449"/>
        <dbReference type="EC" id="2.3.1.39"/>
    </reaction>
</comment>
<dbReference type="SUPFAM" id="SSF51412">
    <property type="entry name" value="Inosine monophosphate dehydrogenase (IMPDH)"/>
    <property type="match status" value="1"/>
</dbReference>
<dbReference type="GO" id="GO:0004314">
    <property type="term" value="F:[acyl-carrier-protein] S-malonyltransferase activity"/>
    <property type="evidence" value="ECO:0007669"/>
    <property type="project" value="UniProtKB-EC"/>
</dbReference>
<gene>
    <name evidence="7" type="primary">fabD</name>
    <name evidence="7" type="ORF">ITI46_05260</name>
</gene>
<dbReference type="PANTHER" id="PTHR42681:SF1">
    <property type="entry name" value="MALONYL-COA-ACYL CARRIER PROTEIN TRANSACYLASE, MITOCHONDRIAL"/>
    <property type="match status" value="1"/>
</dbReference>
<dbReference type="NCBIfam" id="TIGR00128">
    <property type="entry name" value="fabD"/>
    <property type="match status" value="1"/>
</dbReference>
<evidence type="ECO:0000256" key="3">
    <source>
        <dbReference type="ARBA" id="ARBA00023315"/>
    </source>
</evidence>
<dbReference type="EC" id="2.3.1.39" evidence="1"/>
<dbReference type="InterPro" id="IPR049489">
    <property type="entry name" value="FabD-like_helical_ins"/>
</dbReference>
<dbReference type="PANTHER" id="PTHR42681">
    <property type="entry name" value="MALONYL-COA-ACYL CARRIER PROTEIN TRANSACYLASE, MITOCHONDRIAL"/>
    <property type="match status" value="1"/>
</dbReference>
<evidence type="ECO:0000256" key="5">
    <source>
        <dbReference type="SAM" id="MobiDB-lite"/>
    </source>
</evidence>
<dbReference type="SUPFAM" id="SSF55048">
    <property type="entry name" value="Probable ACP-binding domain of malonyl-CoA ACP transacylase"/>
    <property type="match status" value="2"/>
</dbReference>
<feature type="domain" description="Malonyl-CoA:ACP transacylase (MAT)" evidence="6">
    <location>
        <begin position="365"/>
        <end position="799"/>
    </location>
</feature>
<reference evidence="7 8" key="1">
    <citation type="submission" date="2020-11" db="EMBL/GenBank/DDBJ databases">
        <title>Streptomyces spirodelae sp. nov., isolated from duckweed.</title>
        <authorList>
            <person name="Saimee Y."/>
            <person name="Duangmal K."/>
        </authorList>
    </citation>
    <scope>NUCLEOTIDE SEQUENCE [LARGE SCALE GENOMIC DNA]</scope>
    <source>
        <strain evidence="7 8">S16-07</strain>
    </source>
</reference>
<name>A0ABS3X6Z3_9ACTN</name>
<protein>
    <recommendedName>
        <fullName evidence="1">[acyl-carrier-protein] S-malonyltransferase</fullName>
        <ecNumber evidence="1">2.3.1.39</ecNumber>
    </recommendedName>
</protein>
<organism evidence="7 8">
    <name type="scientific">Streptomyces oryzae</name>
    <dbReference type="NCBI Taxonomy" id="1434886"/>
    <lineage>
        <taxon>Bacteria</taxon>
        <taxon>Bacillati</taxon>
        <taxon>Actinomycetota</taxon>
        <taxon>Actinomycetes</taxon>
        <taxon>Kitasatosporales</taxon>
        <taxon>Streptomycetaceae</taxon>
        <taxon>Streptomyces</taxon>
    </lineage>
</organism>
<keyword evidence="2 7" id="KW-0808">Transferase</keyword>
<dbReference type="Gene3D" id="3.20.20.70">
    <property type="entry name" value="Aldolase class I"/>
    <property type="match status" value="1"/>
</dbReference>
<evidence type="ECO:0000313" key="8">
    <source>
        <dbReference type="Proteomes" id="UP001519064"/>
    </source>
</evidence>
<evidence type="ECO:0000256" key="4">
    <source>
        <dbReference type="ARBA" id="ARBA00048462"/>
    </source>
</evidence>
<accession>A0ABS3X6Z3</accession>
<dbReference type="InterPro" id="IPR016036">
    <property type="entry name" value="Malonyl_transacylase_ACP-bd"/>
</dbReference>
<evidence type="ECO:0000256" key="1">
    <source>
        <dbReference type="ARBA" id="ARBA00013258"/>
    </source>
</evidence>
<dbReference type="EMBL" id="JADKMA010000016">
    <property type="protein sequence ID" value="MBO8191103.1"/>
    <property type="molecule type" value="Genomic_DNA"/>
</dbReference>
<dbReference type="InterPro" id="IPR016035">
    <property type="entry name" value="Acyl_Trfase/lysoPLipase"/>
</dbReference>
<evidence type="ECO:0000256" key="2">
    <source>
        <dbReference type="ARBA" id="ARBA00022679"/>
    </source>
</evidence>
<dbReference type="SUPFAM" id="SSF52151">
    <property type="entry name" value="FabD/lysophospholipase-like"/>
    <property type="match status" value="2"/>
</dbReference>
<dbReference type="InterPro" id="IPR014043">
    <property type="entry name" value="Acyl_transferase_dom"/>
</dbReference>
<keyword evidence="8" id="KW-1185">Reference proteome</keyword>
<dbReference type="Pfam" id="PF00698">
    <property type="entry name" value="Acyl_transf_1"/>
    <property type="match status" value="2"/>
</dbReference>
<dbReference type="Proteomes" id="UP001519064">
    <property type="component" value="Unassembled WGS sequence"/>
</dbReference>
<evidence type="ECO:0000259" key="6">
    <source>
        <dbReference type="SMART" id="SM00827"/>
    </source>
</evidence>
<feature type="region of interest" description="Disordered" evidence="5">
    <location>
        <begin position="317"/>
        <end position="353"/>
    </location>
</feature>
<feature type="domain" description="Malonyl-CoA:ACP transacylase (MAT)" evidence="6">
    <location>
        <begin position="8"/>
        <end position="298"/>
    </location>
</feature>
<dbReference type="SMART" id="SM00827">
    <property type="entry name" value="PKS_AT"/>
    <property type="match status" value="2"/>
</dbReference>
<keyword evidence="3 7" id="KW-0012">Acyltransferase</keyword>
<comment type="caution">
    <text evidence="7">The sequence shown here is derived from an EMBL/GenBank/DDBJ whole genome shotgun (WGS) entry which is preliminary data.</text>
</comment>
<dbReference type="InterPro" id="IPR004410">
    <property type="entry name" value="Malonyl_CoA-ACP_transAc_FabD"/>
</dbReference>
<dbReference type="Pfam" id="PF21607">
    <property type="entry name" value="FabD_helical_ins"/>
    <property type="match status" value="1"/>
</dbReference>
<dbReference type="Gene3D" id="3.30.70.250">
    <property type="entry name" value="Malonyl-CoA ACP transacylase, ACP-binding"/>
    <property type="match status" value="1"/>
</dbReference>
<dbReference type="RefSeq" id="WP_307808065.1">
    <property type="nucleotide sequence ID" value="NZ_JADKMA010000016.1"/>
</dbReference>
<sequence length="1228" mass="128571">MSTPTVFMFSGQGSQHFRMGETLYHQEPVFRAELERLDTMVAELLGQSVVARLYRGGRVGEPFVDTLVTHPAIVMIELAAVELLRADGIVPDLLLGSSLGEFTSAAVSGVLTVPECLRLVVAQARALEGLPPGGMLAVLADPGLHQRMPVLRDHTDLAARNGPEHFVLSGAEDALMAAEAALREAEVPCQRVAVEYAFHSRLLDDRRTACRELLDGLQLRRPRIPLVSCATGERVAHPTPEHYWQVVSGPIEFERAVRGLERTGPHRYLDLGPSGTLHNLTAALLGPARGRSYPLLSMFGHDGQLLEKVRETFRPAPATEPAPTAASSLSSPASASSPASPSSSSSPSSPSAEGAPMKVMKVYGFPGQGSQSQGMGAELFDRFPAEVAAADAVLGYSVRELCEHNPQGRLRQTEYTQPALYTVSALSYLARLAEDPVEPDYLVGHSLGEYAALFAAGVFDFETGLRLVARRGELMGQVATGSMAAVVGCDLATVESMIAGIDDVYIANINAADQIVLAGTDSGLDAVKPPAEAAGARYGRLRVGGALHSPFVSPAAEEFGRFLRTLPLAEPRIPVLANYDARPHDAEGLVHRLTRQMDSPVRWLDSVRYLLDRGDFEFTELGPGRVLRNLVAKIRKQAESDAGAPSEPERAGVAAGAGPVGLGPVAASAGASAPEPAVQARVSEPVGAAPSPEPVVAAPATEQVGAPSALAPAQAAPASGSQVMTAVAAPAGGVPVAAPAGAVAAPESTGAARDFEPVIAAPVPEPASPARDSGPVATASAPHSASDGPAAVPGGAGGWSAPADEGGAELPDIGAASFRERYGLRHACLAGSMYGGVSGLELLSRLAKAGGMGFYGAGGLTLAEVETGLGKVVAELGRDNPFGAALPYCQSDPESELALADLYLRLGVRAVEASGHLEITPALVKFRLKGGSVLAKVNRADLAEQLLTPAPADLVRHLRDHGHLSAEEAARAGATPVATDVVVEAGSGWLSSPATVATVLPSVLRLRDRLVTGTERVHVGAAGGIGTPEAAAAALFMGAEFLLTGSINQCTVEAATSPQVKDILASLSVHDVDSAPWPEMFEMGVQNTVVRKGLFYPAKATKLHELWRAHDRFQDLDPAVRDEIEQRYLRRPFADVLAEVGESGSPKQDMAAVFRTYLTQGLALARDGDAGRKVDYHIPCGPAMGAFNDWVRGTALEPWQRRNVDTITEQLLSGAAKLLDERGRGLVR</sequence>